<dbReference type="Proteomes" id="UP000325780">
    <property type="component" value="Unassembled WGS sequence"/>
</dbReference>
<dbReference type="Gene3D" id="3.60.21.10">
    <property type="match status" value="1"/>
</dbReference>
<feature type="domain" description="Calcineurin-like phosphoesterase" evidence="4">
    <location>
        <begin position="13"/>
        <end position="221"/>
    </location>
</feature>
<dbReference type="SUPFAM" id="SSF56300">
    <property type="entry name" value="Metallo-dependent phosphatases"/>
    <property type="match status" value="1"/>
</dbReference>
<protein>
    <submittedName>
        <fullName evidence="6">Metallo-dependent phosphatase-like protein</fullName>
    </submittedName>
</protein>
<feature type="domain" description="5'-Nucleotidase C-terminal" evidence="5">
    <location>
        <begin position="345"/>
        <end position="496"/>
    </location>
</feature>
<organism evidence="6 7">
    <name type="scientific">Aspergillus avenaceus</name>
    <dbReference type="NCBI Taxonomy" id="36643"/>
    <lineage>
        <taxon>Eukaryota</taxon>
        <taxon>Fungi</taxon>
        <taxon>Dikarya</taxon>
        <taxon>Ascomycota</taxon>
        <taxon>Pezizomycotina</taxon>
        <taxon>Eurotiomycetes</taxon>
        <taxon>Eurotiomycetidae</taxon>
        <taxon>Eurotiales</taxon>
        <taxon>Aspergillaceae</taxon>
        <taxon>Aspergillus</taxon>
        <taxon>Aspergillus subgen. Circumdati</taxon>
    </lineage>
</organism>
<dbReference type="OrthoDB" id="10252235at2759"/>
<evidence type="ECO:0000259" key="4">
    <source>
        <dbReference type="Pfam" id="PF00149"/>
    </source>
</evidence>
<comment type="similarity">
    <text evidence="1 3">Belongs to the 5'-nucleotidase family.</text>
</comment>
<dbReference type="AlphaFoldDB" id="A0A5N6U8E5"/>
<dbReference type="PRINTS" id="PR01607">
    <property type="entry name" value="APYRASEFAMLY"/>
</dbReference>
<dbReference type="InterPro" id="IPR008334">
    <property type="entry name" value="5'-Nucleotdase_C"/>
</dbReference>
<sequence length="567" mass="62575">MQPEKSCNMQTELRLVHFNDVYHIPSERLFSRFCTLIDNFRKESNSLTVFGGDVFSPSLEASVLKGEQMLPILNYLRIDVGCYGNHDFDFGNQRLVDLSNQLQFPSVLSNAFHSADGGHGSQSLLGAAREYVTHTIGGLRLGFFGLAGTDWPSNCENLPPSRIVDPVSVAKKLARFLRREENCDVVIAITHMRLPEDMEVANATASGEERVDLILGGHDHEVVRRFAGDTSTKAGVVQQGYANSEIIRNGVVSDAEGSIRVVKSGTDWKGLSLLRLIVHNNEDGKVRISTIKLKQYEDLDMMESPESALPPQEIVDMLASIHKRVGDLVQKPLLHTAVPLEGRNSLVRSQETNLGNLLADAVRAFYDTDMAFFNSGAMRCDRVLSRTVSGGAPLLVRDMINICPFENPMLVKRLSGAIIHHALENSISDKHTDGRFLQVSGLRVIASWEKEEGNRILEVFPSRPGAQPERIDPCKTYTVAMSAFIASGFDGYTWFPEQETVIDIESAISDTSLMLMAFGYTNEMDSKPDANHGLGIARARKAVIAEMNAADGFPVVQPSVDGRIHFL</sequence>
<evidence type="ECO:0000256" key="3">
    <source>
        <dbReference type="RuleBase" id="RU362119"/>
    </source>
</evidence>
<reference evidence="6 7" key="1">
    <citation type="submission" date="2019-04" db="EMBL/GenBank/DDBJ databases">
        <title>Friends and foes A comparative genomics study of 23 Aspergillus species from section Flavi.</title>
        <authorList>
            <consortium name="DOE Joint Genome Institute"/>
            <person name="Kjaerbolling I."/>
            <person name="Vesth T."/>
            <person name="Frisvad J.C."/>
            <person name="Nybo J.L."/>
            <person name="Theobald S."/>
            <person name="Kildgaard S."/>
            <person name="Isbrandt T."/>
            <person name="Kuo A."/>
            <person name="Sato A."/>
            <person name="Lyhne E.K."/>
            <person name="Kogle M.E."/>
            <person name="Wiebenga A."/>
            <person name="Kun R.S."/>
            <person name="Lubbers R.J."/>
            <person name="Makela M.R."/>
            <person name="Barry K."/>
            <person name="Chovatia M."/>
            <person name="Clum A."/>
            <person name="Daum C."/>
            <person name="Haridas S."/>
            <person name="He G."/>
            <person name="LaButti K."/>
            <person name="Lipzen A."/>
            <person name="Mondo S."/>
            <person name="Riley R."/>
            <person name="Salamov A."/>
            <person name="Simmons B.A."/>
            <person name="Magnuson J.K."/>
            <person name="Henrissat B."/>
            <person name="Mortensen U.H."/>
            <person name="Larsen T.O."/>
            <person name="Devries R.P."/>
            <person name="Grigoriev I.V."/>
            <person name="Machida M."/>
            <person name="Baker S.E."/>
            <person name="Andersen M.R."/>
        </authorList>
    </citation>
    <scope>NUCLEOTIDE SEQUENCE [LARGE SCALE GENOMIC DNA]</scope>
    <source>
        <strain evidence="6 7">IBT 18842</strain>
    </source>
</reference>
<dbReference type="GO" id="GO:0016787">
    <property type="term" value="F:hydrolase activity"/>
    <property type="evidence" value="ECO:0007669"/>
    <property type="project" value="UniProtKB-KW"/>
</dbReference>
<evidence type="ECO:0000256" key="1">
    <source>
        <dbReference type="ARBA" id="ARBA00006654"/>
    </source>
</evidence>
<evidence type="ECO:0000256" key="2">
    <source>
        <dbReference type="ARBA" id="ARBA00022729"/>
    </source>
</evidence>
<evidence type="ECO:0000313" key="7">
    <source>
        <dbReference type="Proteomes" id="UP000325780"/>
    </source>
</evidence>
<dbReference type="InterPro" id="IPR004843">
    <property type="entry name" value="Calcineurin-like_PHP"/>
</dbReference>
<keyword evidence="7" id="KW-1185">Reference proteome</keyword>
<keyword evidence="3" id="KW-0378">Hydrolase</keyword>
<dbReference type="InterPro" id="IPR029052">
    <property type="entry name" value="Metallo-depent_PP-like"/>
</dbReference>
<dbReference type="PANTHER" id="PTHR11575">
    <property type="entry name" value="5'-NUCLEOTIDASE-RELATED"/>
    <property type="match status" value="1"/>
</dbReference>
<dbReference type="Gene3D" id="3.90.780.10">
    <property type="entry name" value="5'-Nucleotidase, C-terminal domain"/>
    <property type="match status" value="1"/>
</dbReference>
<dbReference type="SUPFAM" id="SSF55816">
    <property type="entry name" value="5'-nucleotidase (syn. UDP-sugar hydrolase), C-terminal domain"/>
    <property type="match status" value="1"/>
</dbReference>
<keyword evidence="2" id="KW-0732">Signal</keyword>
<dbReference type="GO" id="GO:0009166">
    <property type="term" value="P:nucleotide catabolic process"/>
    <property type="evidence" value="ECO:0007669"/>
    <property type="project" value="InterPro"/>
</dbReference>
<evidence type="ECO:0000259" key="5">
    <source>
        <dbReference type="Pfam" id="PF02872"/>
    </source>
</evidence>
<dbReference type="InterPro" id="IPR006179">
    <property type="entry name" value="5_nucleotidase/apyrase"/>
</dbReference>
<accession>A0A5N6U8E5</accession>
<dbReference type="GO" id="GO:0000166">
    <property type="term" value="F:nucleotide binding"/>
    <property type="evidence" value="ECO:0007669"/>
    <property type="project" value="UniProtKB-KW"/>
</dbReference>
<gene>
    <name evidence="6" type="ORF">BDV25DRAFT_147150</name>
</gene>
<dbReference type="Pfam" id="PF00149">
    <property type="entry name" value="Metallophos"/>
    <property type="match status" value="1"/>
</dbReference>
<proteinExistence type="inferred from homology"/>
<dbReference type="EMBL" id="ML742026">
    <property type="protein sequence ID" value="KAE8154888.1"/>
    <property type="molecule type" value="Genomic_DNA"/>
</dbReference>
<evidence type="ECO:0000313" key="6">
    <source>
        <dbReference type="EMBL" id="KAE8154888.1"/>
    </source>
</evidence>
<dbReference type="InterPro" id="IPR036907">
    <property type="entry name" value="5'-Nucleotdase_C_sf"/>
</dbReference>
<keyword evidence="3" id="KW-0547">Nucleotide-binding</keyword>
<name>A0A5N6U8E5_ASPAV</name>
<dbReference type="Pfam" id="PF02872">
    <property type="entry name" value="5_nucleotid_C"/>
    <property type="match status" value="1"/>
</dbReference>
<dbReference type="PANTHER" id="PTHR11575:SF41">
    <property type="entry name" value="PUTATIVE (AFU_ORTHOLOGUE AFUA_1G01160)-RELATED"/>
    <property type="match status" value="1"/>
</dbReference>